<sequence>MPLPFLPFHCNCENSGKPRYDAYFTSEKRKCWILVPQGLKPRWKAKCFHTIQGRPGSGCPRVITAHDNHYMYLQTQRSDEFNQSTFFAYCDTFKNNDILTNCLQTAA</sequence>
<protein>
    <submittedName>
        <fullName evidence="1">Uncharacterized protein</fullName>
    </submittedName>
</protein>
<name>A0A8X6KH10_TRICU</name>
<comment type="caution">
    <text evidence="1">The sequence shown here is derived from an EMBL/GenBank/DDBJ whole genome shotgun (WGS) entry which is preliminary data.</text>
</comment>
<dbReference type="EMBL" id="BMAO01001368">
    <property type="protein sequence ID" value="GFQ72856.1"/>
    <property type="molecule type" value="Genomic_DNA"/>
</dbReference>
<accession>A0A8X6KH10</accession>
<gene>
    <name evidence="1" type="ORF">TNCT_597222</name>
</gene>
<organism evidence="1 2">
    <name type="scientific">Trichonephila clavata</name>
    <name type="common">Joro spider</name>
    <name type="synonym">Nephila clavata</name>
    <dbReference type="NCBI Taxonomy" id="2740835"/>
    <lineage>
        <taxon>Eukaryota</taxon>
        <taxon>Metazoa</taxon>
        <taxon>Ecdysozoa</taxon>
        <taxon>Arthropoda</taxon>
        <taxon>Chelicerata</taxon>
        <taxon>Arachnida</taxon>
        <taxon>Araneae</taxon>
        <taxon>Araneomorphae</taxon>
        <taxon>Entelegynae</taxon>
        <taxon>Araneoidea</taxon>
        <taxon>Nephilidae</taxon>
        <taxon>Trichonephila</taxon>
    </lineage>
</organism>
<evidence type="ECO:0000313" key="1">
    <source>
        <dbReference type="EMBL" id="GFQ72856.1"/>
    </source>
</evidence>
<keyword evidence="2" id="KW-1185">Reference proteome</keyword>
<reference evidence="1" key="1">
    <citation type="submission" date="2020-07" db="EMBL/GenBank/DDBJ databases">
        <title>Multicomponent nature underlies the extraordinary mechanical properties of spider dragline silk.</title>
        <authorList>
            <person name="Kono N."/>
            <person name="Nakamura H."/>
            <person name="Mori M."/>
            <person name="Yoshida Y."/>
            <person name="Ohtoshi R."/>
            <person name="Malay A.D."/>
            <person name="Moran D.A.P."/>
            <person name="Tomita M."/>
            <person name="Numata K."/>
            <person name="Arakawa K."/>
        </authorList>
    </citation>
    <scope>NUCLEOTIDE SEQUENCE</scope>
</reference>
<dbReference type="AlphaFoldDB" id="A0A8X6KH10"/>
<evidence type="ECO:0000313" key="2">
    <source>
        <dbReference type="Proteomes" id="UP000887116"/>
    </source>
</evidence>
<proteinExistence type="predicted"/>
<dbReference type="Proteomes" id="UP000887116">
    <property type="component" value="Unassembled WGS sequence"/>
</dbReference>